<name>A0A829R4Z7_LISGR</name>
<reference evidence="1 2" key="1">
    <citation type="submission" date="2012-12" db="EMBL/GenBank/DDBJ databases">
        <title>Novel taxa of Listeriaceae from agricultural environments in the United States.</title>
        <authorList>
            <person name="den Bakker H.C."/>
            <person name="Allred A."/>
            <person name="Warchocki S."/>
            <person name="Wright E.M."/>
            <person name="Burrell A."/>
            <person name="Nightingale K.K."/>
            <person name="Kephart D."/>
            <person name="Wiedmann M."/>
        </authorList>
    </citation>
    <scope>NUCLEOTIDE SEQUENCE [LARGE SCALE GENOMIC DNA]</scope>
    <source>
        <strain evidence="1 2">FSL F6-1183</strain>
    </source>
</reference>
<organism evidence="1 2">
    <name type="scientific">Listeria grayi FSL F6-1183</name>
    <dbReference type="NCBI Taxonomy" id="1265827"/>
    <lineage>
        <taxon>Bacteria</taxon>
        <taxon>Bacillati</taxon>
        <taxon>Bacillota</taxon>
        <taxon>Bacilli</taxon>
        <taxon>Bacillales</taxon>
        <taxon>Listeriaceae</taxon>
        <taxon>Listeria</taxon>
    </lineage>
</organism>
<dbReference type="RefSeq" id="WP_036108103.1">
    <property type="nucleotide sequence ID" value="NZ_AODG01000019.1"/>
</dbReference>
<comment type="caution">
    <text evidence="1">The sequence shown here is derived from an EMBL/GenBank/DDBJ whole genome shotgun (WGS) entry which is preliminary data.</text>
</comment>
<dbReference type="Proteomes" id="UP000019251">
    <property type="component" value="Unassembled WGS sequence"/>
</dbReference>
<accession>A0A829R4Z7</accession>
<gene>
    <name evidence="1" type="ORF">LMUR_13979</name>
</gene>
<evidence type="ECO:0000313" key="2">
    <source>
        <dbReference type="Proteomes" id="UP000019251"/>
    </source>
</evidence>
<sequence length="402" mass="46670">MTKLIAQHGPAKGRKIDDGITNSNLNGVVFSLNDESLDSVEEYVNRSSVVSRDNSFLDPQFYYSTYDSTILKKLEDIPVFPSNVARRDWRRKNENILSFLDFHAESSNRISNMLIAPGFHIEAIDWRFDYSIDIYNYCVENFESNSYALSLLLQTSFFASKENVKELIDEVNDQCEVKDYIYLTLCHETNSDSNYEEIDANWLANILNAVYQLQNLGFKMIVGYSFMNSILFSMLNCEYVASGWFNTLRKFQKSRFDLTSSFGRRKKRYTSIPLLSNIMLDDMYRMLEYEHLDIDELLSHTEVDEYIANEDQESVSFVDLEHQYWESLTILFDEFSNIGDISSRIELMINKIKHASALYRSAIDFLDEEENTVAANRLKSSSKHLSTWLSAIEIFKNIAAIV</sequence>
<protein>
    <submittedName>
        <fullName evidence="1">Uncharacterized protein</fullName>
    </submittedName>
</protein>
<evidence type="ECO:0000313" key="1">
    <source>
        <dbReference type="EMBL" id="EUJ26006.1"/>
    </source>
</evidence>
<proteinExistence type="predicted"/>
<dbReference type="EMBL" id="AODG01000019">
    <property type="protein sequence ID" value="EUJ26006.1"/>
    <property type="molecule type" value="Genomic_DNA"/>
</dbReference>
<dbReference type="AlphaFoldDB" id="A0A829R4Z7"/>